<dbReference type="Proteomes" id="UP000696573">
    <property type="component" value="Unassembled WGS sequence"/>
</dbReference>
<evidence type="ECO:0008006" key="3">
    <source>
        <dbReference type="Google" id="ProtNLM"/>
    </source>
</evidence>
<keyword evidence="2" id="KW-1185">Reference proteome</keyword>
<name>A0A9N9VVJ6_9HYPO</name>
<evidence type="ECO:0000313" key="2">
    <source>
        <dbReference type="Proteomes" id="UP000696573"/>
    </source>
</evidence>
<accession>A0A9N9VVJ6</accession>
<dbReference type="OrthoDB" id="4191831at2759"/>
<comment type="caution">
    <text evidence="1">The sequence shown here is derived from an EMBL/GenBank/DDBJ whole genome shotgun (WGS) entry which is preliminary data.</text>
</comment>
<protein>
    <recommendedName>
        <fullName evidence="3">F-box domain-containing protein</fullName>
    </recommendedName>
</protein>
<dbReference type="AlphaFoldDB" id="A0A9N9VVJ6"/>
<sequence length="442" mass="50274">MASFSDAPTEVIDQILSDVPASDLPSVCLVNKVLRRSAEPYLYSAASFQWDFQSVPRVDSLLLTLLRRPELLDYLDTVTLQGHLFNERTPPPPINISNIPFDEFIAAIEKTGVAFASMWVDKLRSPSTCMYAMVALLITQLSNTTHLTVGHAYINGQSLVPKVLKAKIFGQLPAFERLRELRYLKRCDISSFENNVVFSDTINLFYLPTVTHIEVSMTNPRDFQWPAGEPNLDHLTSLKIGWLFEPFLAEIFKQTRNLRSLHWTWEHHGDWVGPWETTILDFENIMDALRFLKASLEKLTLELYLGLDDELADNLKMTVRGNLCGLRNFPRITHLDVPLTSRRADNSDPLPLADYAPDSVEVLTLSGSALVDDECPHEWDGWVERAEFKDLVPLIKDLRNVRPSKLPRLQRVEIIDDHGGNIRREIGGQIEALDLGFKVQII</sequence>
<dbReference type="EMBL" id="CABFNQ020000744">
    <property type="protein sequence ID" value="CAH0032869.1"/>
    <property type="molecule type" value="Genomic_DNA"/>
</dbReference>
<proteinExistence type="predicted"/>
<reference evidence="1" key="1">
    <citation type="submission" date="2021-10" db="EMBL/GenBank/DDBJ databases">
        <authorList>
            <person name="Piombo E."/>
        </authorList>
    </citation>
    <scope>NUCLEOTIDE SEQUENCE</scope>
</reference>
<dbReference type="SUPFAM" id="SSF52047">
    <property type="entry name" value="RNI-like"/>
    <property type="match status" value="1"/>
</dbReference>
<evidence type="ECO:0000313" key="1">
    <source>
        <dbReference type="EMBL" id="CAH0032869.1"/>
    </source>
</evidence>
<organism evidence="1 2">
    <name type="scientific">Clonostachys rhizophaga</name>
    <dbReference type="NCBI Taxonomy" id="160324"/>
    <lineage>
        <taxon>Eukaryota</taxon>
        <taxon>Fungi</taxon>
        <taxon>Dikarya</taxon>
        <taxon>Ascomycota</taxon>
        <taxon>Pezizomycotina</taxon>
        <taxon>Sordariomycetes</taxon>
        <taxon>Hypocreomycetidae</taxon>
        <taxon>Hypocreales</taxon>
        <taxon>Bionectriaceae</taxon>
        <taxon>Clonostachys</taxon>
    </lineage>
</organism>
<gene>
    <name evidence="1" type="ORF">CRHIZ90672A_00002591</name>
</gene>